<protein>
    <recommendedName>
        <fullName evidence="3">VCBS repeat-containing protein</fullName>
    </recommendedName>
</protein>
<evidence type="ECO:0000313" key="1">
    <source>
        <dbReference type="EMBL" id="NMQ19101.1"/>
    </source>
</evidence>
<accession>A0ABX1TMB6</accession>
<gene>
    <name evidence="1" type="ORF">E4P82_07735</name>
</gene>
<dbReference type="Proteomes" id="UP000760480">
    <property type="component" value="Unassembled WGS sequence"/>
</dbReference>
<evidence type="ECO:0000313" key="2">
    <source>
        <dbReference type="Proteomes" id="UP000760480"/>
    </source>
</evidence>
<comment type="caution">
    <text evidence="1">The sequence shown here is derived from an EMBL/GenBank/DDBJ whole genome shotgun (WGS) entry which is preliminary data.</text>
</comment>
<organism evidence="1 2">
    <name type="scientific">Candidatus Competibacter phosphatis</name>
    <dbReference type="NCBI Taxonomy" id="221280"/>
    <lineage>
        <taxon>Bacteria</taxon>
        <taxon>Pseudomonadati</taxon>
        <taxon>Pseudomonadota</taxon>
        <taxon>Gammaproteobacteria</taxon>
        <taxon>Candidatus Competibacteraceae</taxon>
        <taxon>Candidatus Competibacter</taxon>
    </lineage>
</organism>
<keyword evidence="2" id="KW-1185">Reference proteome</keyword>
<evidence type="ECO:0008006" key="3">
    <source>
        <dbReference type="Google" id="ProtNLM"/>
    </source>
</evidence>
<sequence length="192" mass="20985">MSRQVWGEGYRMKRFWLPVFLAVLLPAEVFATAVDVADGIKKVEPEIKAYVKKRAAREGGAPYISALVRGDINGDAKEDVFVAYAVEGIGGGNFSLLFQALFLNDGKRLVFRAERPNGSFGTAQGKSYIPRKIEKGRVICETDEYGPDDGVCCPSIKGEGEILFRDGKLIEVESVGRGKRARSDPTDPPAAR</sequence>
<dbReference type="EMBL" id="SPMZ01000020">
    <property type="protein sequence ID" value="NMQ19101.1"/>
    <property type="molecule type" value="Genomic_DNA"/>
</dbReference>
<name>A0ABX1TMB6_9GAMM</name>
<proteinExistence type="predicted"/>
<reference evidence="1 2" key="1">
    <citation type="submission" date="2019-03" db="EMBL/GenBank/DDBJ databases">
        <title>Metabolic reconstructions from genomes of highly enriched 'Candidatus Accumulibacter' and 'Candidatus Competibacter' bioreactor populations.</title>
        <authorList>
            <person name="Annavajhala M.K."/>
            <person name="Welles L."/>
            <person name="Abbas B."/>
            <person name="Sorokin D."/>
            <person name="Park H."/>
            <person name="Van Loosdrecht M."/>
            <person name="Chandran K."/>
        </authorList>
    </citation>
    <scope>NUCLEOTIDE SEQUENCE [LARGE SCALE GENOMIC DNA]</scope>
    <source>
        <strain evidence="1 2">SBR_G</strain>
    </source>
</reference>